<dbReference type="InterPro" id="IPR041661">
    <property type="entry name" value="ZN622/Rei1/Reh1_Znf-C2H2"/>
</dbReference>
<dbReference type="PROSITE" id="PS50157">
    <property type="entry name" value="ZINC_FINGER_C2H2_2"/>
    <property type="match status" value="2"/>
</dbReference>
<evidence type="ECO:0000256" key="4">
    <source>
        <dbReference type="ARBA" id="ARBA00034119"/>
    </source>
</evidence>
<keyword evidence="1" id="KW-0479">Metal-binding</keyword>
<dbReference type="CDD" id="cd01733">
    <property type="entry name" value="LSm10"/>
    <property type="match status" value="1"/>
</dbReference>
<evidence type="ECO:0000313" key="9">
    <source>
        <dbReference type="Proteomes" id="UP000078200"/>
    </source>
</evidence>
<dbReference type="InterPro" id="IPR040048">
    <property type="entry name" value="ZNF277"/>
</dbReference>
<feature type="domain" description="C2H2-type" evidence="7">
    <location>
        <begin position="202"/>
        <end position="231"/>
    </location>
</feature>
<keyword evidence="9" id="KW-1185">Reference proteome</keyword>
<dbReference type="PROSITE" id="PS00028">
    <property type="entry name" value="ZINC_FINGER_C2H2_1"/>
    <property type="match status" value="2"/>
</dbReference>
<evidence type="ECO:0000313" key="8">
    <source>
        <dbReference type="EnsemblMetazoa" id="GAUT032700-PA"/>
    </source>
</evidence>
<evidence type="ECO:0000256" key="5">
    <source>
        <dbReference type="PROSITE-ProRule" id="PRU00042"/>
    </source>
</evidence>
<dbReference type="Proteomes" id="UP000078200">
    <property type="component" value="Unassembled WGS sequence"/>
</dbReference>
<dbReference type="Pfam" id="PF12756">
    <property type="entry name" value="zf-C2H2_2"/>
    <property type="match status" value="2"/>
</dbReference>
<comment type="similarity">
    <text evidence="4">Belongs to the ZNF277 family.</text>
</comment>
<proteinExistence type="inferred from homology"/>
<dbReference type="InterPro" id="IPR013087">
    <property type="entry name" value="Znf_C2H2_type"/>
</dbReference>
<organism evidence="8 9">
    <name type="scientific">Glossina austeni</name>
    <name type="common">Savannah tsetse fly</name>
    <dbReference type="NCBI Taxonomy" id="7395"/>
    <lineage>
        <taxon>Eukaryota</taxon>
        <taxon>Metazoa</taxon>
        <taxon>Ecdysozoa</taxon>
        <taxon>Arthropoda</taxon>
        <taxon>Hexapoda</taxon>
        <taxon>Insecta</taxon>
        <taxon>Pterygota</taxon>
        <taxon>Neoptera</taxon>
        <taxon>Endopterygota</taxon>
        <taxon>Diptera</taxon>
        <taxon>Brachycera</taxon>
        <taxon>Muscomorpha</taxon>
        <taxon>Hippoboscoidea</taxon>
        <taxon>Glossinidae</taxon>
        <taxon>Glossina</taxon>
    </lineage>
</organism>
<name>A0A1A9VC95_GLOAU</name>
<dbReference type="InterPro" id="IPR010920">
    <property type="entry name" value="LSM_dom_sf"/>
</dbReference>
<evidence type="ECO:0000256" key="3">
    <source>
        <dbReference type="ARBA" id="ARBA00022833"/>
    </source>
</evidence>
<dbReference type="EnsemblMetazoa" id="GAUT032700-RA">
    <property type="protein sequence ID" value="GAUT032700-PA"/>
    <property type="gene ID" value="GAUT032700"/>
</dbReference>
<protein>
    <recommendedName>
        <fullName evidence="7">C2H2-type domain-containing protein</fullName>
    </recommendedName>
</protein>
<dbReference type="InterPro" id="IPR001163">
    <property type="entry name" value="Sm_dom_euk/arc"/>
</dbReference>
<reference evidence="8" key="1">
    <citation type="submission" date="2020-05" db="UniProtKB">
        <authorList>
            <consortium name="EnsemblMetazoa"/>
        </authorList>
    </citation>
    <scope>IDENTIFICATION</scope>
    <source>
        <strain evidence="8">TTRI</strain>
    </source>
</reference>
<dbReference type="VEuPathDB" id="VectorBase:GAUT032700"/>
<dbReference type="AlphaFoldDB" id="A0A1A9VC95"/>
<dbReference type="PANTHER" id="PTHR13267">
    <property type="entry name" value="ZINC FINGER PROTEIN 277"/>
    <property type="match status" value="1"/>
</dbReference>
<dbReference type="SUPFAM" id="SSF50182">
    <property type="entry name" value="Sm-like ribonucleoproteins"/>
    <property type="match status" value="1"/>
</dbReference>
<evidence type="ECO:0000259" key="7">
    <source>
        <dbReference type="PROSITE" id="PS50157"/>
    </source>
</evidence>
<feature type="domain" description="C2H2-type" evidence="7">
    <location>
        <begin position="364"/>
        <end position="393"/>
    </location>
</feature>
<dbReference type="InterPro" id="IPR036236">
    <property type="entry name" value="Znf_C2H2_sf"/>
</dbReference>
<evidence type="ECO:0000256" key="1">
    <source>
        <dbReference type="ARBA" id="ARBA00022723"/>
    </source>
</evidence>
<dbReference type="PANTHER" id="PTHR13267:SF3">
    <property type="entry name" value="ZINC FINGER PROTEIN 277"/>
    <property type="match status" value="1"/>
</dbReference>
<dbReference type="GO" id="GO:0008270">
    <property type="term" value="F:zinc ion binding"/>
    <property type="evidence" value="ECO:0007669"/>
    <property type="project" value="UniProtKB-KW"/>
</dbReference>
<sequence length="614" mass="72183">MDMNGKNVFKSDPFPILMFNYTKPSISKQSQPVSCLKCDIIFSFPLGKEDYLGHLFLSHRLVIADVEEIALLEEYLEFWQKEFKHHEFEEYCTTMLLDQLPDGTFSKNEKYYLLSDILPKDRELRDKLKEKRLEKVLSQHQYELTDRNFQRECLYCRDVISGLRSTYIEHLFSKHFLQLGKSENLVFIDELVAKVATNLEKLICLYCEKKFKDRATLKEHMRKKGHKRINPNNRSYDKYFLENYRANNQVHEKKNLSYPRKTRQKLANKNQDKEATCPSGDSECVNFKQNQTSEDSDSDWSDWNAESLQTLACLYCIERCKDFNTFRQHLLAEHSLDFDSCLKDLNFYQRIKIVNYIRRQTYQHRCVTCNRRFENNNELLQHLEKETHYGVGEKKQWDKPEYFFPTYEDDGLLCILDDNPNDDTDETVANTLNCVPIILQGHGVLIDLRNECSVAGRIDSADGHMNINLIEAVFIDRLQKQHAFEQFMVRERMIRQIHIPPHINITQEIHDWCESGCGRPKLKISKKRTFKEKRVQKPSCTATWIPSKLAGSVLGDSLLKYSRTPIMVFSKYSSQFNSAISKKKRSWSSAEIFLAKAILQTTRRLANTTKDTSC</sequence>
<accession>A0A1A9VC95</accession>
<dbReference type="Gene3D" id="2.30.30.100">
    <property type="match status" value="1"/>
</dbReference>
<evidence type="ECO:0000256" key="6">
    <source>
        <dbReference type="SAM" id="MobiDB-lite"/>
    </source>
</evidence>
<dbReference type="Pfam" id="PF01423">
    <property type="entry name" value="LSM"/>
    <property type="match status" value="1"/>
</dbReference>
<keyword evidence="3" id="KW-0862">Zinc</keyword>
<feature type="region of interest" description="Disordered" evidence="6">
    <location>
        <begin position="260"/>
        <end position="280"/>
    </location>
</feature>
<dbReference type="STRING" id="7395.A0A1A9VC95"/>
<keyword evidence="2 5" id="KW-0863">Zinc-finger</keyword>
<evidence type="ECO:0000256" key="2">
    <source>
        <dbReference type="ARBA" id="ARBA00022771"/>
    </source>
</evidence>
<dbReference type="SUPFAM" id="SSF57667">
    <property type="entry name" value="beta-beta-alpha zinc fingers"/>
    <property type="match status" value="2"/>
</dbReference>
<dbReference type="SMART" id="SM00355">
    <property type="entry name" value="ZnF_C2H2"/>
    <property type="match status" value="4"/>
</dbReference>